<accession>A0AAQ3QL49</accession>
<feature type="compositionally biased region" description="Low complexity" evidence="1">
    <location>
        <begin position="942"/>
        <end position="960"/>
    </location>
</feature>
<dbReference type="Gene3D" id="3.30.160.60">
    <property type="entry name" value="Classic Zinc Finger"/>
    <property type="match status" value="1"/>
</dbReference>
<protein>
    <recommendedName>
        <fullName evidence="4">Hapless 8</fullName>
    </recommendedName>
</protein>
<feature type="compositionally biased region" description="Basic and acidic residues" evidence="1">
    <location>
        <begin position="992"/>
        <end position="1005"/>
    </location>
</feature>
<evidence type="ECO:0000256" key="1">
    <source>
        <dbReference type="SAM" id="MobiDB-lite"/>
    </source>
</evidence>
<evidence type="ECO:0000313" key="3">
    <source>
        <dbReference type="Proteomes" id="UP001327560"/>
    </source>
</evidence>
<evidence type="ECO:0000313" key="2">
    <source>
        <dbReference type="EMBL" id="WOL12075.1"/>
    </source>
</evidence>
<keyword evidence="3" id="KW-1185">Reference proteome</keyword>
<gene>
    <name evidence="2" type="ORF">Cni_G20839</name>
</gene>
<feature type="compositionally biased region" description="Basic and acidic residues" evidence="1">
    <location>
        <begin position="460"/>
        <end position="471"/>
    </location>
</feature>
<dbReference type="EMBL" id="CP136895">
    <property type="protein sequence ID" value="WOL12075.1"/>
    <property type="molecule type" value="Genomic_DNA"/>
</dbReference>
<feature type="region of interest" description="Disordered" evidence="1">
    <location>
        <begin position="695"/>
        <end position="714"/>
    </location>
</feature>
<dbReference type="Proteomes" id="UP001327560">
    <property type="component" value="Chromosome 6"/>
</dbReference>
<organism evidence="2 3">
    <name type="scientific">Canna indica</name>
    <name type="common">Indian-shot</name>
    <dbReference type="NCBI Taxonomy" id="4628"/>
    <lineage>
        <taxon>Eukaryota</taxon>
        <taxon>Viridiplantae</taxon>
        <taxon>Streptophyta</taxon>
        <taxon>Embryophyta</taxon>
        <taxon>Tracheophyta</taxon>
        <taxon>Spermatophyta</taxon>
        <taxon>Magnoliopsida</taxon>
        <taxon>Liliopsida</taxon>
        <taxon>Zingiberales</taxon>
        <taxon>Cannaceae</taxon>
        <taxon>Canna</taxon>
    </lineage>
</organism>
<feature type="compositionally biased region" description="Polar residues" evidence="1">
    <location>
        <begin position="509"/>
        <end position="543"/>
    </location>
</feature>
<name>A0AAQ3QL49_9LILI</name>
<sequence length="1359" mass="149250">MLSIENSPDPSCPSNLPAVKSHERDSEQIALQEAGRIALEENRTPNFSIRDYVLASRSKSIEASWPFPQQLLQIFLKHGAKDLLPPFEPPDLVRAQCLRKAAEPEWPVASSKAENVLADVDPFKCRYVGPTDRKYSSIRLESHLPLEELIPISSDGAIDSSSDQAGKSTVDEGTTLNELDAKVTSTVRAHHLTEQTCNQNTELSCSVAVSRSASSIPLRIGSAEPNQNFEKLCKPLEKKCRLKVKLRSATEINQVDNVLSNSSTVSDPMASKVCPVCKTFSSTSNTTLNAHIDQCLFMDTNSKGALSEVPKIKVKQRKKRLMTEIYMTAPCGTLEDLDRRNGTNWAVELALLAAPINTIANETKRPKLSTPEFADDGDDSAAVYVDSSGMKVRLLSKFNEQMEDDLNMRKHDGVMKAGKNILKKNKKNLTSKYLKNMKVKAQRKKLSFKLSKNQFISTPEGDHRTAEHKGNEPQPHLSHAESQVKNSAPATLRQWVCSIRSDIPKKVTNKSSNITSDSTLSANRSTMIENNRSEPGNSSSVSGELNKISRPSDLLTSSPKMKRVDCLYSDYKPMNDVKRKSLEIPVTNTRWSSKAAYSSNTKLSKSYDTLQSSQDKSAEIDMDIHHDSGKFSSKAMRQMGRCPSTLRVDALFTSKKKILVKRPYFHLEGNKGEAIEKPPKTLQFRKHRSSLRTCKRGLPNLQPMNGAHGTSKNFGLNITRKNRTVSSRQSGLLNNFTRSIPKVINHGSLCKSSSLESDKQESSGMVKGQEDDIRNTPPLTSGFHDTQIEDSEVPIDVQKSGGMDAVGDTIADEFVKSDNLEIIFTSQPYSCPCTDDGQSISGSEVHVEHSGKRSDQQENVCDDISSEKIDHQDIQIAVEAVDKGVQVSCEAETTECQPESSFAQDSSGCLTSHGDVELKAPCKSPSINSFVVIEDHDLSRDSGQSSSPLSTGSTISLPSSEDSKLKDQEVEPSSGAFAVQDNLRSASQAAEHVQEAEQRNSSWRSEEIKENVAVKVPDKCLDDQPFCCSCRDNIPNDSQLLRHNETSRRTKGNQISNLFIGPKFSSSFSTYQSPRTINMASARLGSSNVSDSMDNAIDSAARYQARTDLGSPIPLPQSQNQSISNPILRLMGKNLMVVNNEQLVQPRTAPSDYTPNVNSVPPGFASMNNFMMKESSHNYHQLLGGSPAIGQVISTGNHQMLPHLPITAMGGIARTPLHSGWRTRADQQTHVKKPYLRPTSSFAPYMMDEVIVIDDSHPQHKNELTGCPTNSLLLGTSGSGPLVPRSFSCYPSESQTRSMSGSSGALFSNFHPVVSASFMNGRINSEGQGPLLPSPSNFQSPVAGQIGPSFYYPPMLRRS</sequence>
<dbReference type="PANTHER" id="PTHR35767:SF1">
    <property type="entry name" value="HAPLESS PROTEIN"/>
    <property type="match status" value="1"/>
</dbReference>
<dbReference type="PANTHER" id="PTHR35767">
    <property type="entry name" value="HAPLESS PROTEIN"/>
    <property type="match status" value="1"/>
</dbReference>
<feature type="compositionally biased region" description="Polar residues" evidence="1">
    <location>
        <begin position="1"/>
        <end position="14"/>
    </location>
</feature>
<feature type="region of interest" description="Disordered" evidence="1">
    <location>
        <begin position="507"/>
        <end position="556"/>
    </location>
</feature>
<feature type="region of interest" description="Disordered" evidence="1">
    <location>
        <begin position="1"/>
        <end position="24"/>
    </location>
</feature>
<proteinExistence type="predicted"/>
<feature type="region of interest" description="Disordered" evidence="1">
    <location>
        <begin position="938"/>
        <end position="1005"/>
    </location>
</feature>
<evidence type="ECO:0008006" key="4">
    <source>
        <dbReference type="Google" id="ProtNLM"/>
    </source>
</evidence>
<feature type="region of interest" description="Disordered" evidence="1">
    <location>
        <begin position="450"/>
        <end position="488"/>
    </location>
</feature>
<feature type="region of interest" description="Disordered" evidence="1">
    <location>
        <begin position="751"/>
        <end position="789"/>
    </location>
</feature>
<reference evidence="2 3" key="1">
    <citation type="submission" date="2023-10" db="EMBL/GenBank/DDBJ databases">
        <title>Chromosome-scale genome assembly provides insights into flower coloration mechanisms of Canna indica.</title>
        <authorList>
            <person name="Li C."/>
        </authorList>
    </citation>
    <scope>NUCLEOTIDE SEQUENCE [LARGE SCALE GENOMIC DNA]</scope>
    <source>
        <tissue evidence="2">Flower</tissue>
    </source>
</reference>